<organism evidence="2 3">
    <name type="scientific">Candidula unifasciata</name>
    <dbReference type="NCBI Taxonomy" id="100452"/>
    <lineage>
        <taxon>Eukaryota</taxon>
        <taxon>Metazoa</taxon>
        <taxon>Spiralia</taxon>
        <taxon>Lophotrochozoa</taxon>
        <taxon>Mollusca</taxon>
        <taxon>Gastropoda</taxon>
        <taxon>Heterobranchia</taxon>
        <taxon>Euthyneura</taxon>
        <taxon>Panpulmonata</taxon>
        <taxon>Eupulmonata</taxon>
        <taxon>Stylommatophora</taxon>
        <taxon>Helicina</taxon>
        <taxon>Helicoidea</taxon>
        <taxon>Geomitridae</taxon>
        <taxon>Candidula</taxon>
    </lineage>
</organism>
<name>A0A8S3YU83_9EUPU</name>
<dbReference type="EMBL" id="CAJHNH020000468">
    <property type="protein sequence ID" value="CAG5117886.1"/>
    <property type="molecule type" value="Genomic_DNA"/>
</dbReference>
<accession>A0A8S3YU83</accession>
<reference evidence="2" key="1">
    <citation type="submission" date="2021-04" db="EMBL/GenBank/DDBJ databases">
        <authorList>
            <consortium name="Molecular Ecology Group"/>
        </authorList>
    </citation>
    <scope>NUCLEOTIDE SEQUENCE</scope>
</reference>
<keyword evidence="3" id="KW-1185">Reference proteome</keyword>
<keyword evidence="1" id="KW-1133">Transmembrane helix</keyword>
<feature type="non-terminal residue" evidence="2">
    <location>
        <position position="96"/>
    </location>
</feature>
<feature type="non-terminal residue" evidence="2">
    <location>
        <position position="1"/>
    </location>
</feature>
<feature type="transmembrane region" description="Helical" evidence="1">
    <location>
        <begin position="6"/>
        <end position="31"/>
    </location>
</feature>
<dbReference type="OrthoDB" id="6155409at2759"/>
<dbReference type="AlphaFoldDB" id="A0A8S3YU83"/>
<evidence type="ECO:0000256" key="1">
    <source>
        <dbReference type="SAM" id="Phobius"/>
    </source>
</evidence>
<proteinExistence type="predicted"/>
<sequence>NSDIIGMAVAGCVSFVLFSVVIAYIIITFHWKNWFNGWMRLRGKVRMPRAYIHKKEEAKRRLITTTPVSKSIDATIELEDEDEEVFTIETEVMDDE</sequence>
<keyword evidence="1" id="KW-0812">Transmembrane</keyword>
<evidence type="ECO:0000313" key="2">
    <source>
        <dbReference type="EMBL" id="CAG5117886.1"/>
    </source>
</evidence>
<protein>
    <submittedName>
        <fullName evidence="2">Uncharacterized protein</fullName>
    </submittedName>
</protein>
<keyword evidence="1" id="KW-0472">Membrane</keyword>
<dbReference type="Proteomes" id="UP000678393">
    <property type="component" value="Unassembled WGS sequence"/>
</dbReference>
<gene>
    <name evidence="2" type="ORF">CUNI_LOCUS3444</name>
</gene>
<evidence type="ECO:0000313" key="3">
    <source>
        <dbReference type="Proteomes" id="UP000678393"/>
    </source>
</evidence>
<comment type="caution">
    <text evidence="2">The sequence shown here is derived from an EMBL/GenBank/DDBJ whole genome shotgun (WGS) entry which is preliminary data.</text>
</comment>